<dbReference type="GO" id="GO:0032259">
    <property type="term" value="P:methylation"/>
    <property type="evidence" value="ECO:0007669"/>
    <property type="project" value="UniProtKB-KW"/>
</dbReference>
<evidence type="ECO:0000256" key="4">
    <source>
        <dbReference type="ARBA" id="ARBA00022763"/>
    </source>
</evidence>
<dbReference type="InterPro" id="IPR001497">
    <property type="entry name" value="MethylDNA_cys_MeTrfase_AS"/>
</dbReference>
<evidence type="ECO:0000259" key="7">
    <source>
        <dbReference type="Pfam" id="PF01035"/>
    </source>
</evidence>
<reference evidence="8 9" key="1">
    <citation type="submission" date="2024-04" db="EMBL/GenBank/DDBJ databases">
        <title>Human intestinal bacterial collection.</title>
        <authorList>
            <person name="Pauvert C."/>
            <person name="Hitch T.C.A."/>
            <person name="Clavel T."/>
        </authorList>
    </citation>
    <scope>NUCLEOTIDE SEQUENCE [LARGE SCALE GENOMIC DNA]</scope>
    <source>
        <strain evidence="8 9">CLA-AA-H145</strain>
    </source>
</reference>
<evidence type="ECO:0000256" key="5">
    <source>
        <dbReference type="ARBA" id="ARBA00023204"/>
    </source>
</evidence>
<evidence type="ECO:0000256" key="1">
    <source>
        <dbReference type="ARBA" id="ARBA00001286"/>
    </source>
</evidence>
<dbReference type="EMBL" id="JBBNFP010000001">
    <property type="protein sequence ID" value="MEQ2485487.1"/>
    <property type="molecule type" value="Genomic_DNA"/>
</dbReference>
<comment type="catalytic activity">
    <reaction evidence="1">
        <text>a 4-O-methyl-thymidine in DNA + L-cysteinyl-[protein] = a thymidine in DNA + S-methyl-L-cysteinyl-[protein]</text>
        <dbReference type="Rhea" id="RHEA:53428"/>
        <dbReference type="Rhea" id="RHEA-COMP:10131"/>
        <dbReference type="Rhea" id="RHEA-COMP:10132"/>
        <dbReference type="Rhea" id="RHEA-COMP:13555"/>
        <dbReference type="Rhea" id="RHEA-COMP:13556"/>
        <dbReference type="ChEBI" id="CHEBI:29950"/>
        <dbReference type="ChEBI" id="CHEBI:82612"/>
        <dbReference type="ChEBI" id="CHEBI:137386"/>
        <dbReference type="ChEBI" id="CHEBI:137387"/>
        <dbReference type="EC" id="2.1.1.63"/>
    </reaction>
</comment>
<dbReference type="InterPro" id="IPR036631">
    <property type="entry name" value="MGMT_N_sf"/>
</dbReference>
<dbReference type="SUPFAM" id="SSF53155">
    <property type="entry name" value="Methylated DNA-protein cysteine methyltransferase domain"/>
    <property type="match status" value="1"/>
</dbReference>
<dbReference type="PANTHER" id="PTHR10815">
    <property type="entry name" value="METHYLATED-DNA--PROTEIN-CYSTEINE METHYLTRANSFERASE"/>
    <property type="match status" value="1"/>
</dbReference>
<evidence type="ECO:0000313" key="8">
    <source>
        <dbReference type="EMBL" id="MEQ2485487.1"/>
    </source>
</evidence>
<dbReference type="Gene3D" id="3.30.160.70">
    <property type="entry name" value="Methylated DNA-protein cysteine methyltransferase domain"/>
    <property type="match status" value="1"/>
</dbReference>
<name>A0ABV1FM57_9BACT</name>
<dbReference type="PROSITE" id="PS00374">
    <property type="entry name" value="MGMT"/>
    <property type="match status" value="1"/>
</dbReference>
<keyword evidence="5" id="KW-0234">DNA repair</keyword>
<dbReference type="SUPFAM" id="SSF46767">
    <property type="entry name" value="Methylated DNA-protein cysteine methyltransferase, C-terminal domain"/>
    <property type="match status" value="1"/>
</dbReference>
<evidence type="ECO:0000256" key="3">
    <source>
        <dbReference type="ARBA" id="ARBA00022679"/>
    </source>
</evidence>
<keyword evidence="2 8" id="KW-0489">Methyltransferase</keyword>
<proteinExistence type="predicted"/>
<dbReference type="Proteomes" id="UP001487296">
    <property type="component" value="Unassembled WGS sequence"/>
</dbReference>
<feature type="domain" description="Methylated-DNA-[protein]-cysteine S-methyltransferase DNA binding" evidence="7">
    <location>
        <begin position="83"/>
        <end position="162"/>
    </location>
</feature>
<keyword evidence="4" id="KW-0227">DNA damage</keyword>
<dbReference type="CDD" id="cd06445">
    <property type="entry name" value="ATase"/>
    <property type="match status" value="1"/>
</dbReference>
<sequence>MSNEIVYGFSDCRFGDIIVARTEQGVCDLQFLDFNRLETIHELAERWGEYTPTTQDDDMAHTVSRVAFGQLNHPLQLDLRGTAFQLRVWQEVLKIPFGQTRSYQEVAEAIGEPTAVRAVATAIAQNPIAVLVPCHRVIHSDGTYGEYHWGRDLKRRLIEWEKAQVNKNQQ</sequence>
<dbReference type="InterPro" id="IPR036217">
    <property type="entry name" value="MethylDNA_cys_MeTrfase_DNAb"/>
</dbReference>
<dbReference type="Pfam" id="PF01035">
    <property type="entry name" value="DNA_binding_1"/>
    <property type="match status" value="1"/>
</dbReference>
<dbReference type="EC" id="2.1.1.63" evidence="8"/>
<organism evidence="8 9">
    <name type="scientific">Hallella faecis</name>
    <dbReference type="NCBI Taxonomy" id="2841596"/>
    <lineage>
        <taxon>Bacteria</taxon>
        <taxon>Pseudomonadati</taxon>
        <taxon>Bacteroidota</taxon>
        <taxon>Bacteroidia</taxon>
        <taxon>Bacteroidales</taxon>
        <taxon>Prevotellaceae</taxon>
        <taxon>Hallella</taxon>
    </lineage>
</organism>
<evidence type="ECO:0000256" key="2">
    <source>
        <dbReference type="ARBA" id="ARBA00022603"/>
    </source>
</evidence>
<dbReference type="GO" id="GO:0003908">
    <property type="term" value="F:methylated-DNA-[protein]-cysteine S-methyltransferase activity"/>
    <property type="evidence" value="ECO:0007669"/>
    <property type="project" value="UniProtKB-EC"/>
</dbReference>
<evidence type="ECO:0000256" key="6">
    <source>
        <dbReference type="ARBA" id="ARBA00049348"/>
    </source>
</evidence>
<dbReference type="InterPro" id="IPR036388">
    <property type="entry name" value="WH-like_DNA-bd_sf"/>
</dbReference>
<dbReference type="PANTHER" id="PTHR10815:SF13">
    <property type="entry name" value="METHYLATED-DNA--PROTEIN-CYSTEINE METHYLTRANSFERASE"/>
    <property type="match status" value="1"/>
</dbReference>
<protein>
    <submittedName>
        <fullName evidence="8">Methylated-DNA--[protein]-cysteine S-methyltransferase</fullName>
        <ecNumber evidence="8">2.1.1.63</ecNumber>
    </submittedName>
</protein>
<evidence type="ECO:0000313" key="9">
    <source>
        <dbReference type="Proteomes" id="UP001487296"/>
    </source>
</evidence>
<dbReference type="Gene3D" id="1.10.10.10">
    <property type="entry name" value="Winged helix-like DNA-binding domain superfamily/Winged helix DNA-binding domain"/>
    <property type="match status" value="1"/>
</dbReference>
<accession>A0ABV1FM57</accession>
<keyword evidence="3 8" id="KW-0808">Transferase</keyword>
<gene>
    <name evidence="8" type="ORF">AAAT34_00285</name>
</gene>
<comment type="catalytic activity">
    <reaction evidence="6">
        <text>a 6-O-methyl-2'-deoxyguanosine in DNA + L-cysteinyl-[protein] = S-methyl-L-cysteinyl-[protein] + a 2'-deoxyguanosine in DNA</text>
        <dbReference type="Rhea" id="RHEA:24000"/>
        <dbReference type="Rhea" id="RHEA-COMP:10131"/>
        <dbReference type="Rhea" id="RHEA-COMP:10132"/>
        <dbReference type="Rhea" id="RHEA-COMP:11367"/>
        <dbReference type="Rhea" id="RHEA-COMP:11368"/>
        <dbReference type="ChEBI" id="CHEBI:29950"/>
        <dbReference type="ChEBI" id="CHEBI:82612"/>
        <dbReference type="ChEBI" id="CHEBI:85445"/>
        <dbReference type="ChEBI" id="CHEBI:85448"/>
        <dbReference type="EC" id="2.1.1.63"/>
    </reaction>
</comment>
<keyword evidence="9" id="KW-1185">Reference proteome</keyword>
<dbReference type="InterPro" id="IPR014048">
    <property type="entry name" value="MethylDNA_cys_MeTrfase_DNA-bd"/>
</dbReference>
<dbReference type="NCBIfam" id="TIGR00589">
    <property type="entry name" value="ogt"/>
    <property type="match status" value="1"/>
</dbReference>
<comment type="caution">
    <text evidence="8">The sequence shown here is derived from an EMBL/GenBank/DDBJ whole genome shotgun (WGS) entry which is preliminary data.</text>
</comment>
<dbReference type="RefSeq" id="WP_215759063.1">
    <property type="nucleotide sequence ID" value="NZ_JAHKBE010000006.1"/>
</dbReference>